<evidence type="ECO:0000313" key="6">
    <source>
        <dbReference type="EMBL" id="MEZ0475954.1"/>
    </source>
</evidence>
<dbReference type="SUPFAM" id="SSF51206">
    <property type="entry name" value="cAMP-binding domain-like"/>
    <property type="match status" value="1"/>
</dbReference>
<dbReference type="EMBL" id="JBFWIC010000024">
    <property type="protein sequence ID" value="MEZ0475954.1"/>
    <property type="molecule type" value="Genomic_DNA"/>
</dbReference>
<evidence type="ECO:0000313" key="7">
    <source>
        <dbReference type="Proteomes" id="UP001566331"/>
    </source>
</evidence>
<evidence type="ECO:0000256" key="1">
    <source>
        <dbReference type="ARBA" id="ARBA00004496"/>
    </source>
</evidence>
<dbReference type="Pfam" id="PF03445">
    <property type="entry name" value="DUF294"/>
    <property type="match status" value="1"/>
</dbReference>
<dbReference type="Gene3D" id="3.10.580.10">
    <property type="entry name" value="CBS-domain"/>
    <property type="match status" value="1"/>
</dbReference>
<dbReference type="PANTHER" id="PTHR48108:SF31">
    <property type="entry name" value="CBS DOMAIN AND CYCLIC NUCLEOTIDE-REGULATED NUCLEOTIDYLTRANSFERASE"/>
    <property type="match status" value="1"/>
</dbReference>
<dbReference type="SUPFAM" id="SSF54631">
    <property type="entry name" value="CBS-domain pair"/>
    <property type="match status" value="1"/>
</dbReference>
<evidence type="ECO:0000256" key="2">
    <source>
        <dbReference type="ARBA" id="ARBA00022737"/>
    </source>
</evidence>
<dbReference type="CDD" id="cd00038">
    <property type="entry name" value="CAP_ED"/>
    <property type="match status" value="1"/>
</dbReference>
<name>A0ABV4HX55_9GAMM</name>
<dbReference type="Pfam" id="PF00027">
    <property type="entry name" value="cNMP_binding"/>
    <property type="match status" value="1"/>
</dbReference>
<feature type="domain" description="Cyclic nucleotide-binding" evidence="4">
    <location>
        <begin position="16"/>
        <end position="132"/>
    </location>
</feature>
<dbReference type="PROSITE" id="PS50042">
    <property type="entry name" value="CNMP_BINDING_3"/>
    <property type="match status" value="1"/>
</dbReference>
<dbReference type="InterPro" id="IPR018821">
    <property type="entry name" value="DUF294_put_nucleoTrafse_sb-bd"/>
</dbReference>
<keyword evidence="7" id="KW-1185">Reference proteome</keyword>
<dbReference type="PROSITE" id="PS51371">
    <property type="entry name" value="CBS"/>
    <property type="match status" value="2"/>
</dbReference>
<protein>
    <submittedName>
        <fullName evidence="6">DUF294 nucleotidyltransferase-like domain-containing protein</fullName>
    </submittedName>
</protein>
<dbReference type="InterPro" id="IPR018490">
    <property type="entry name" value="cNMP-bd_dom_sf"/>
</dbReference>
<dbReference type="CDD" id="cd04587">
    <property type="entry name" value="CBS_pair_CAP-ED_NT_Pol-beta-like_DUF294_assoc"/>
    <property type="match status" value="1"/>
</dbReference>
<dbReference type="Pfam" id="PF00571">
    <property type="entry name" value="CBS"/>
    <property type="match status" value="2"/>
</dbReference>
<proteinExistence type="predicted"/>
<feature type="domain" description="CBS" evidence="5">
    <location>
        <begin position="154"/>
        <end position="211"/>
    </location>
</feature>
<feature type="domain" description="CBS" evidence="5">
    <location>
        <begin position="218"/>
        <end position="274"/>
    </location>
</feature>
<dbReference type="CDD" id="cd05401">
    <property type="entry name" value="NT_GlnE_GlnD_like"/>
    <property type="match status" value="1"/>
</dbReference>
<gene>
    <name evidence="6" type="ORF">AB6713_15245</name>
</gene>
<dbReference type="InterPro" id="IPR046342">
    <property type="entry name" value="CBS_dom_sf"/>
</dbReference>
<dbReference type="Pfam" id="PF10335">
    <property type="entry name" value="DUF294_C"/>
    <property type="match status" value="1"/>
</dbReference>
<keyword evidence="3" id="KW-0129">CBS domain</keyword>
<dbReference type="InterPro" id="IPR051462">
    <property type="entry name" value="CBS_domain-containing"/>
</dbReference>
<dbReference type="InterPro" id="IPR014710">
    <property type="entry name" value="RmlC-like_jellyroll"/>
</dbReference>
<dbReference type="SMART" id="SM00100">
    <property type="entry name" value="cNMP"/>
    <property type="match status" value="1"/>
</dbReference>
<dbReference type="SUPFAM" id="SSF81301">
    <property type="entry name" value="Nucleotidyltransferase"/>
    <property type="match status" value="1"/>
</dbReference>
<sequence>MTVPVDVLEFLGAQSPFSALPEQALRQAASRIEAVYRRRGEVLLDHDARNDALPLIRKGAVEVADPQGRLVLRLEEGDCFAFVSLLTGNPTRFRYTLIEDALIWWLPAQDFHALRREYPEFDRYFVRTLEERLTLAARPPQDNALFAAPLAGIASKPAAIVPADTTIRAAARQMARMRISSLLVGTPERLQGILTDRDLRNKVLAEDLDPSRPVSEIMVARPHALDAGRNAFDALLLMLDHGVHHLPVLEDGRVIGVVSSRDLLALQTEHPLYLIREVGLAPDLEALTRTLARLPELCARLLSAGADGAGLPRVLTAINDAVTRRLLALARAELGPPPGPFAWLAFGSQARGEQTLHSDQDNGLILPDGCDADTPYFRALSETVCAGLDACGQRFCDGGIMAQNPKWRLTVDGWLQRFGDWMRAPEPEALLNASIFFDLRQLAGDRDLGDALQDGLAGLRGNRGLFLGILARQVLDHAVPLGTFRRFVVESDGAHRDRLNIKRAGLLPLVELVRVRALRHGIATPGTEDRLQALARAGRIAAGDARVLAEALRVFTRLRMRHQLRQLRAGEAADNWIAPERLDAGERRALRDAFIAVRDAQSLLAGEFGTRA</sequence>
<dbReference type="Gene3D" id="2.60.120.10">
    <property type="entry name" value="Jelly Rolls"/>
    <property type="match status" value="1"/>
</dbReference>
<dbReference type="InterPro" id="IPR005105">
    <property type="entry name" value="GlnD_Uridyltrans_N"/>
</dbReference>
<evidence type="ECO:0000259" key="4">
    <source>
        <dbReference type="PROSITE" id="PS50042"/>
    </source>
</evidence>
<dbReference type="Proteomes" id="UP001566331">
    <property type="component" value="Unassembled WGS sequence"/>
</dbReference>
<organism evidence="6 7">
    <name type="scientific">Luteimonas salinilitoris</name>
    <dbReference type="NCBI Taxonomy" id="3237697"/>
    <lineage>
        <taxon>Bacteria</taxon>
        <taxon>Pseudomonadati</taxon>
        <taxon>Pseudomonadota</taxon>
        <taxon>Gammaproteobacteria</taxon>
        <taxon>Lysobacterales</taxon>
        <taxon>Lysobacteraceae</taxon>
        <taxon>Luteimonas</taxon>
    </lineage>
</organism>
<comment type="subcellular location">
    <subcellularLocation>
        <location evidence="1">Cytoplasm</location>
    </subcellularLocation>
</comment>
<keyword evidence="2" id="KW-0677">Repeat</keyword>
<dbReference type="InterPro" id="IPR000644">
    <property type="entry name" value="CBS_dom"/>
</dbReference>
<dbReference type="RefSeq" id="WP_370565452.1">
    <property type="nucleotide sequence ID" value="NZ_JBFWIB010000017.1"/>
</dbReference>
<dbReference type="SMART" id="SM00116">
    <property type="entry name" value="CBS"/>
    <property type="match status" value="2"/>
</dbReference>
<accession>A0ABV4HX55</accession>
<dbReference type="PANTHER" id="PTHR48108">
    <property type="entry name" value="CBS DOMAIN-CONTAINING PROTEIN CBSX2, CHLOROPLASTIC"/>
    <property type="match status" value="1"/>
</dbReference>
<dbReference type="InterPro" id="IPR000595">
    <property type="entry name" value="cNMP-bd_dom"/>
</dbReference>
<dbReference type="InterPro" id="IPR043519">
    <property type="entry name" value="NT_sf"/>
</dbReference>
<reference evidence="6 7" key="1">
    <citation type="submission" date="2024-07" db="EMBL/GenBank/DDBJ databases">
        <title>Luteimonas salilacus sp. nov., isolated from the shore soil of Salt Lake in Tibet of China.</title>
        <authorList>
            <person name="Zhang X."/>
            <person name="Li A."/>
        </authorList>
    </citation>
    <scope>NUCLEOTIDE SEQUENCE [LARGE SCALE GENOMIC DNA]</scope>
    <source>
        <strain evidence="6 7">B3-2-R+30</strain>
    </source>
</reference>
<evidence type="ECO:0000256" key="3">
    <source>
        <dbReference type="PROSITE-ProRule" id="PRU00703"/>
    </source>
</evidence>
<evidence type="ECO:0000259" key="5">
    <source>
        <dbReference type="PROSITE" id="PS51371"/>
    </source>
</evidence>
<comment type="caution">
    <text evidence="6">The sequence shown here is derived from an EMBL/GenBank/DDBJ whole genome shotgun (WGS) entry which is preliminary data.</text>
</comment>